<accession>A0ABV0UXV5</accession>
<gene>
    <name evidence="1" type="ORF">ILYODFUR_023423</name>
</gene>
<reference evidence="1 2" key="1">
    <citation type="submission" date="2021-06" db="EMBL/GenBank/DDBJ databases">
        <authorList>
            <person name="Palmer J.M."/>
        </authorList>
    </citation>
    <scope>NUCLEOTIDE SEQUENCE [LARGE SCALE GENOMIC DNA]</scope>
    <source>
        <strain evidence="2">if_2019</strain>
        <tissue evidence="1">Muscle</tissue>
    </source>
</reference>
<evidence type="ECO:0000313" key="2">
    <source>
        <dbReference type="Proteomes" id="UP001482620"/>
    </source>
</evidence>
<evidence type="ECO:0000313" key="1">
    <source>
        <dbReference type="EMBL" id="MEQ2248873.1"/>
    </source>
</evidence>
<dbReference type="EMBL" id="JAHRIQ010083778">
    <property type="protein sequence ID" value="MEQ2248873.1"/>
    <property type="molecule type" value="Genomic_DNA"/>
</dbReference>
<sequence>MVMQLLQNPKLSTALSLRKEAAELVWASDHNAFWNPHFRGFLGASTGIRTQGNPELSGGTIYSFWSGNSLGSPRISWTVSTSTIWYWINKLLILVNGQQ</sequence>
<protein>
    <submittedName>
        <fullName evidence="1">Uncharacterized protein</fullName>
    </submittedName>
</protein>
<dbReference type="Proteomes" id="UP001482620">
    <property type="component" value="Unassembled WGS sequence"/>
</dbReference>
<keyword evidence="2" id="KW-1185">Reference proteome</keyword>
<proteinExistence type="predicted"/>
<organism evidence="1 2">
    <name type="scientific">Ilyodon furcidens</name>
    <name type="common">goldbreast splitfin</name>
    <dbReference type="NCBI Taxonomy" id="33524"/>
    <lineage>
        <taxon>Eukaryota</taxon>
        <taxon>Metazoa</taxon>
        <taxon>Chordata</taxon>
        <taxon>Craniata</taxon>
        <taxon>Vertebrata</taxon>
        <taxon>Euteleostomi</taxon>
        <taxon>Actinopterygii</taxon>
        <taxon>Neopterygii</taxon>
        <taxon>Teleostei</taxon>
        <taxon>Neoteleostei</taxon>
        <taxon>Acanthomorphata</taxon>
        <taxon>Ovalentaria</taxon>
        <taxon>Atherinomorphae</taxon>
        <taxon>Cyprinodontiformes</taxon>
        <taxon>Goodeidae</taxon>
        <taxon>Ilyodon</taxon>
    </lineage>
</organism>
<comment type="caution">
    <text evidence="1">The sequence shown here is derived from an EMBL/GenBank/DDBJ whole genome shotgun (WGS) entry which is preliminary data.</text>
</comment>
<name>A0ABV0UXV5_9TELE</name>